<keyword evidence="5" id="KW-1185">Reference proteome</keyword>
<dbReference type="GO" id="GO:0046961">
    <property type="term" value="F:proton-transporting ATPase activity, rotational mechanism"/>
    <property type="evidence" value="ECO:0007669"/>
    <property type="project" value="InterPro"/>
</dbReference>
<feature type="domain" description="TIR" evidence="1">
    <location>
        <begin position="543"/>
        <end position="670"/>
    </location>
</feature>
<gene>
    <name evidence="3" type="ORF">JXQ802_LOCUS35726</name>
    <name evidence="2" type="ORF">PYM288_LOCUS23044</name>
</gene>
<dbReference type="PANTHER" id="PTHR46270:SF2">
    <property type="entry name" value="TIR DOMAIN-CONTAINING PROTEIN"/>
    <property type="match status" value="1"/>
</dbReference>
<accession>A0A814TZ81</accession>
<dbReference type="AlphaFoldDB" id="A0A814TZ81"/>
<dbReference type="EMBL" id="CAJNOL010001786">
    <property type="protein sequence ID" value="CAF1418736.1"/>
    <property type="molecule type" value="Genomic_DNA"/>
</dbReference>
<sequence length="844" mass="99907">MDSTINEYCTRITNQRTTILAEQLKPLFDLIVIELNNNNSTIDDYCKIIDTLKNIYGSILIDQIIINNEIFNLIQNFLINILNKWSKDNIILTDKDEYLFREIVDLFFRMIKHLRKTNQVLSSTFKTWFLNESFFKTIASVLEDISINSHKYLDQNENMKSLSVLIESIQNFQVGNDLIRNNPIVLLLVDPIIKCLCSSIYFDTLKQIHIKSIDRNAFEDFILGTCPCYCAWNRGQAQIIIINALCSNNMLKFYQEIYDLFLPTIDDWEYALMESIFYMTALLRYVAFYSTTREYLKTNLKIIDSILIILNSNCLLDNILITTDYNSKTNLTDSAISFIFNLTHDFDMLTIIKENSFFSKDIFLKLKNSQVDRVKLHALMILSKILNEQDILNLDHIDELTSIFIDYLSRAMDDPCHTFQDVPIEHLLTSLKAFIQHDEIKEEIVKQNYFSLLIKCVTQKDLHIGLVLQISLEIIWLLTFNNQIFHMLTNNYENFFIYLKNILINSKEEGVQAATKGILWKLENESNLKKTIIDLHENNISNKKYDIMISYSHSNKDLCHQIYQNLINLKYIIWLDFENMYGSTLQSMAEAIESSDIILICMSNPYKQSAYCRSEAEYAYTRQRHIIPLVMEKKYRPDGWLGFICASKLYVDFTKTDFEQAFQKLISQIQFHRQQTSSVSSSSIMKYEKNEPLIHDDVIKPKIEIHPNNIEQNFQIEEQDRVSNDENDYNYRYMECWTHEDILNFLRDKNLELVKLLFENEKQFDGRALVKLYERCQSNIESTYQLLNTQLNYNHNEHLSYLTYIRFLSELRKQLNPIDIKYCLRYLIWIIWKKIHQKLFSDVK</sequence>
<dbReference type="EMBL" id="CAJNOH010001035">
    <property type="protein sequence ID" value="CAF1166723.1"/>
    <property type="molecule type" value="Genomic_DNA"/>
</dbReference>
<comment type="caution">
    <text evidence="2">The sequence shown here is derived from an EMBL/GenBank/DDBJ whole genome shotgun (WGS) entry which is preliminary data.</text>
</comment>
<proteinExistence type="predicted"/>
<evidence type="ECO:0000313" key="2">
    <source>
        <dbReference type="EMBL" id="CAF1166723.1"/>
    </source>
</evidence>
<dbReference type="Proteomes" id="UP000663870">
    <property type="component" value="Unassembled WGS sequence"/>
</dbReference>
<evidence type="ECO:0000313" key="4">
    <source>
        <dbReference type="Proteomes" id="UP000663854"/>
    </source>
</evidence>
<dbReference type="PANTHER" id="PTHR46270">
    <property type="entry name" value="ARMADILLO-TYPE FOLD-RELATED"/>
    <property type="match status" value="1"/>
</dbReference>
<reference evidence="2" key="1">
    <citation type="submission" date="2021-02" db="EMBL/GenBank/DDBJ databases">
        <authorList>
            <person name="Nowell W R."/>
        </authorList>
    </citation>
    <scope>NUCLEOTIDE SEQUENCE</scope>
</reference>
<evidence type="ECO:0000259" key="1">
    <source>
        <dbReference type="PROSITE" id="PS50104"/>
    </source>
</evidence>
<dbReference type="GO" id="GO:0000221">
    <property type="term" value="C:vacuolar proton-transporting V-type ATPase, V1 domain"/>
    <property type="evidence" value="ECO:0007669"/>
    <property type="project" value="InterPro"/>
</dbReference>
<dbReference type="Pfam" id="PF13676">
    <property type="entry name" value="TIR_2"/>
    <property type="match status" value="1"/>
</dbReference>
<protein>
    <recommendedName>
        <fullName evidence="1">TIR domain-containing protein</fullName>
    </recommendedName>
</protein>
<name>A0A814TZ81_9BILA</name>
<dbReference type="InterPro" id="IPR035897">
    <property type="entry name" value="Toll_tir_struct_dom_sf"/>
</dbReference>
<dbReference type="Gene3D" id="3.40.50.10140">
    <property type="entry name" value="Toll/interleukin-1 receptor homology (TIR) domain"/>
    <property type="match status" value="1"/>
</dbReference>
<dbReference type="InterPro" id="IPR004908">
    <property type="entry name" value="ATPase_V1-cplx_hsu"/>
</dbReference>
<evidence type="ECO:0000313" key="3">
    <source>
        <dbReference type="EMBL" id="CAF1418736.1"/>
    </source>
</evidence>
<dbReference type="InterPro" id="IPR000157">
    <property type="entry name" value="TIR_dom"/>
</dbReference>
<dbReference type="Pfam" id="PF03224">
    <property type="entry name" value="V-ATPase_H_N"/>
    <property type="match status" value="1"/>
</dbReference>
<dbReference type="PROSITE" id="PS50104">
    <property type="entry name" value="TIR"/>
    <property type="match status" value="1"/>
</dbReference>
<evidence type="ECO:0000313" key="5">
    <source>
        <dbReference type="Proteomes" id="UP000663870"/>
    </source>
</evidence>
<organism evidence="2 4">
    <name type="scientific">Rotaria sordida</name>
    <dbReference type="NCBI Taxonomy" id="392033"/>
    <lineage>
        <taxon>Eukaryota</taxon>
        <taxon>Metazoa</taxon>
        <taxon>Spiralia</taxon>
        <taxon>Gnathifera</taxon>
        <taxon>Rotifera</taxon>
        <taxon>Eurotatoria</taxon>
        <taxon>Bdelloidea</taxon>
        <taxon>Philodinida</taxon>
        <taxon>Philodinidae</taxon>
        <taxon>Rotaria</taxon>
    </lineage>
</organism>
<dbReference type="GO" id="GO:0007165">
    <property type="term" value="P:signal transduction"/>
    <property type="evidence" value="ECO:0007669"/>
    <property type="project" value="InterPro"/>
</dbReference>
<dbReference type="Proteomes" id="UP000663854">
    <property type="component" value="Unassembled WGS sequence"/>
</dbReference>
<dbReference type="SUPFAM" id="SSF52200">
    <property type="entry name" value="Toll/Interleukin receptor TIR domain"/>
    <property type="match status" value="1"/>
</dbReference>